<dbReference type="OrthoDB" id="9808735at2"/>
<organism evidence="2 3">
    <name type="scientific">Myroides pelagicus</name>
    <dbReference type="NCBI Taxonomy" id="270914"/>
    <lineage>
        <taxon>Bacteria</taxon>
        <taxon>Pseudomonadati</taxon>
        <taxon>Bacteroidota</taxon>
        <taxon>Flavobacteriia</taxon>
        <taxon>Flavobacteriales</taxon>
        <taxon>Flavobacteriaceae</taxon>
        <taxon>Myroides</taxon>
    </lineage>
</organism>
<name>A0A7K1GHT7_9FLAO</name>
<dbReference type="InterPro" id="IPR001763">
    <property type="entry name" value="Rhodanese-like_dom"/>
</dbReference>
<dbReference type="PANTHER" id="PTHR43031:SF1">
    <property type="entry name" value="PYRIDINE NUCLEOTIDE-DISULPHIDE OXIDOREDUCTASE"/>
    <property type="match status" value="1"/>
</dbReference>
<dbReference type="InterPro" id="IPR050229">
    <property type="entry name" value="GlpE_sulfurtransferase"/>
</dbReference>
<dbReference type="EMBL" id="WMJY01000001">
    <property type="protein sequence ID" value="MTH28517.1"/>
    <property type="molecule type" value="Genomic_DNA"/>
</dbReference>
<proteinExistence type="predicted"/>
<protein>
    <submittedName>
        <fullName evidence="2">Rhodanese-like domain-containing protein</fullName>
    </submittedName>
</protein>
<dbReference type="PANTHER" id="PTHR43031">
    <property type="entry name" value="FAD-DEPENDENT OXIDOREDUCTASE"/>
    <property type="match status" value="1"/>
</dbReference>
<feature type="domain" description="Rhodanese" evidence="1">
    <location>
        <begin position="15"/>
        <end position="103"/>
    </location>
</feature>
<dbReference type="RefSeq" id="WP_155034506.1">
    <property type="nucleotide sequence ID" value="NZ_JAYMMG010000015.1"/>
</dbReference>
<dbReference type="SUPFAM" id="SSF52821">
    <property type="entry name" value="Rhodanese/Cell cycle control phosphatase"/>
    <property type="match status" value="1"/>
</dbReference>
<keyword evidence="3" id="KW-1185">Reference proteome</keyword>
<dbReference type="InterPro" id="IPR036873">
    <property type="entry name" value="Rhodanese-like_dom_sf"/>
</dbReference>
<evidence type="ECO:0000313" key="3">
    <source>
        <dbReference type="Proteomes" id="UP000488936"/>
    </source>
</evidence>
<comment type="caution">
    <text evidence="2">The sequence shown here is derived from an EMBL/GenBank/DDBJ whole genome shotgun (WGS) entry which is preliminary data.</text>
</comment>
<dbReference type="Proteomes" id="UP000488936">
    <property type="component" value="Unassembled WGS sequence"/>
</dbReference>
<gene>
    <name evidence="2" type="ORF">GJV77_01055</name>
</gene>
<dbReference type="Gene3D" id="3.40.250.10">
    <property type="entry name" value="Rhodanese-like domain"/>
    <property type="match status" value="1"/>
</dbReference>
<accession>A0A7K1GHT7</accession>
<sequence length="103" mass="11764">MMNLSQEQWWEKYQEDDNAVILDVRTIEEVEEVAIPNALHIDIYKGQGFLDEIEQLDKSKNYFVYCKSGGRSNQACLLMGQLGFENTFNLLGGITEWEGPTVG</sequence>
<reference evidence="2 3" key="1">
    <citation type="journal article" date="2006" name="Int. J. Syst. Evol. Microbiol.">
        <title>Myroides pelagicus sp. nov., isolated from seawater in Thailand.</title>
        <authorList>
            <person name="Yoon J."/>
            <person name="Maneerat S."/>
            <person name="Kawai F."/>
            <person name="Yokota A."/>
        </authorList>
    </citation>
    <scope>NUCLEOTIDE SEQUENCE [LARGE SCALE GENOMIC DNA]</scope>
    <source>
        <strain evidence="2 3">SM1T</strain>
    </source>
</reference>
<dbReference type="SMART" id="SM00450">
    <property type="entry name" value="RHOD"/>
    <property type="match status" value="1"/>
</dbReference>
<dbReference type="Pfam" id="PF00581">
    <property type="entry name" value="Rhodanese"/>
    <property type="match status" value="1"/>
</dbReference>
<evidence type="ECO:0000313" key="2">
    <source>
        <dbReference type="EMBL" id="MTH28517.1"/>
    </source>
</evidence>
<dbReference type="AlphaFoldDB" id="A0A7K1GHT7"/>
<evidence type="ECO:0000259" key="1">
    <source>
        <dbReference type="PROSITE" id="PS50206"/>
    </source>
</evidence>
<dbReference type="PROSITE" id="PS50206">
    <property type="entry name" value="RHODANESE_3"/>
    <property type="match status" value="1"/>
</dbReference>
<dbReference type="CDD" id="cd00158">
    <property type="entry name" value="RHOD"/>
    <property type="match status" value="1"/>
</dbReference>